<evidence type="ECO:0000256" key="11">
    <source>
        <dbReference type="ARBA" id="ARBA00022989"/>
    </source>
</evidence>
<comment type="subcellular location">
    <subcellularLocation>
        <location evidence="1">Membrane</location>
    </subcellularLocation>
    <subcellularLocation>
        <location evidence="15">Plastid</location>
        <location evidence="15">Chloroplast thylakoid membrane</location>
        <topology evidence="15">Multi-pass membrane protein</topology>
        <orientation evidence="15">Stromal side</orientation>
    </subcellularLocation>
</comment>
<gene>
    <name evidence="15 18" type="primary">ftsH</name>
</gene>
<keyword evidence="18" id="KW-0934">Plastid</keyword>
<keyword evidence="11 15" id="KW-1133">Transmembrane helix</keyword>
<feature type="transmembrane region" description="Helical" evidence="15">
    <location>
        <begin position="7"/>
        <end position="26"/>
    </location>
</feature>
<dbReference type="SUPFAM" id="SSF52540">
    <property type="entry name" value="P-loop containing nucleoside triphosphate hydrolases"/>
    <property type="match status" value="1"/>
</dbReference>
<keyword evidence="18" id="KW-0131">Cell cycle</keyword>
<comment type="cofactor">
    <cofactor evidence="15">
        <name>Zn(2+)</name>
        <dbReference type="ChEBI" id="CHEBI:29105"/>
    </cofactor>
    <text evidence="15">Binds 1 zinc ion per subunit.</text>
</comment>
<dbReference type="FunFam" id="1.10.8.60:FF:000001">
    <property type="entry name" value="ATP-dependent zinc metalloprotease FtsH"/>
    <property type="match status" value="1"/>
</dbReference>
<feature type="binding site" evidence="15">
    <location>
        <position position="434"/>
    </location>
    <ligand>
        <name>Zn(2+)</name>
        <dbReference type="ChEBI" id="CHEBI:29105"/>
        <note>catalytic</note>
    </ligand>
</feature>
<keyword evidence="10 15" id="KW-0067">ATP-binding</keyword>
<name>A0A7T8JK57_9CRYP</name>
<reference evidence="18" key="1">
    <citation type="journal article" date="2019" name="Mitochondrial DNA Part B Resour">
        <title>The complete plastid genome of a marine microalgae Cryptophyceae sp. CCMP2293 (Cryptophyta).</title>
        <authorList>
            <person name="Xu K."/>
            <person name="Hu S."/>
            <person name="Tang X."/>
        </authorList>
    </citation>
    <scope>NUCLEOTIDE SEQUENCE</scope>
</reference>
<dbReference type="InterPro" id="IPR037219">
    <property type="entry name" value="Peptidase_M41-like"/>
</dbReference>
<dbReference type="GO" id="GO:0006508">
    <property type="term" value="P:proteolysis"/>
    <property type="evidence" value="ECO:0007669"/>
    <property type="project" value="UniProtKB-KW"/>
</dbReference>
<dbReference type="Gene3D" id="1.20.58.760">
    <property type="entry name" value="Peptidase M41"/>
    <property type="match status" value="1"/>
</dbReference>
<dbReference type="InterPro" id="IPR041569">
    <property type="entry name" value="AAA_lid_3"/>
</dbReference>
<protein>
    <recommendedName>
        <fullName evidence="15">ATP-dependent zinc metalloprotease FtsH</fullName>
        <ecNumber evidence="15">3.4.24.-</ecNumber>
    </recommendedName>
</protein>
<keyword evidence="9 15" id="KW-0862">Zinc</keyword>
<feature type="domain" description="AAA+ ATPase" evidence="17">
    <location>
        <begin position="205"/>
        <end position="344"/>
    </location>
</feature>
<comment type="similarity">
    <text evidence="15">In the central section; belongs to the AAA ATPase family.</text>
</comment>
<dbReference type="CDD" id="cd19501">
    <property type="entry name" value="RecA-like_FtsH"/>
    <property type="match status" value="1"/>
</dbReference>
<evidence type="ECO:0000256" key="2">
    <source>
        <dbReference type="ARBA" id="ARBA00010044"/>
    </source>
</evidence>
<keyword evidence="5 15" id="KW-0812">Transmembrane</keyword>
<keyword evidence="7 15" id="KW-0547">Nucleotide-binding</keyword>
<evidence type="ECO:0000256" key="1">
    <source>
        <dbReference type="ARBA" id="ARBA00004370"/>
    </source>
</evidence>
<evidence type="ECO:0000256" key="4">
    <source>
        <dbReference type="ARBA" id="ARBA00022670"/>
    </source>
</evidence>
<keyword evidence="13 15" id="KW-0793">Thylakoid</keyword>
<feature type="binding site" evidence="15">
    <location>
        <position position="512"/>
    </location>
    <ligand>
        <name>Zn(2+)</name>
        <dbReference type="ChEBI" id="CHEBI:29105"/>
        <note>catalytic</note>
    </ligand>
</feature>
<feature type="binding site" evidence="15">
    <location>
        <position position="438"/>
    </location>
    <ligand>
        <name>Zn(2+)</name>
        <dbReference type="ChEBI" id="CHEBI:29105"/>
        <note>catalytic</note>
    </ligand>
</feature>
<dbReference type="Pfam" id="PF01434">
    <property type="entry name" value="Peptidase_M41"/>
    <property type="match status" value="1"/>
</dbReference>
<dbReference type="GO" id="GO:0016887">
    <property type="term" value="F:ATP hydrolysis activity"/>
    <property type="evidence" value="ECO:0007669"/>
    <property type="project" value="UniProtKB-UniRule"/>
</dbReference>
<evidence type="ECO:0000256" key="14">
    <source>
        <dbReference type="ARBA" id="ARBA00023136"/>
    </source>
</evidence>
<dbReference type="InterPro" id="IPR011546">
    <property type="entry name" value="Pept_M41_FtsH_extracell"/>
</dbReference>
<dbReference type="GO" id="GO:0008270">
    <property type="term" value="F:zinc ion binding"/>
    <property type="evidence" value="ECO:0007669"/>
    <property type="project" value="UniProtKB-UniRule"/>
</dbReference>
<dbReference type="InterPro" id="IPR003593">
    <property type="entry name" value="AAA+_ATPase"/>
</dbReference>
<comment type="similarity">
    <text evidence="2 15">In the C-terminal section; belongs to the peptidase M41 family.</text>
</comment>
<comment type="subunit">
    <text evidence="15">Homohexamer.</text>
</comment>
<dbReference type="InterPro" id="IPR005936">
    <property type="entry name" value="FtsH"/>
</dbReference>
<dbReference type="Gene3D" id="3.30.720.210">
    <property type="match status" value="1"/>
</dbReference>
<feature type="transmembrane region" description="Helical" evidence="15">
    <location>
        <begin position="119"/>
        <end position="139"/>
    </location>
</feature>
<dbReference type="Pfam" id="PF17862">
    <property type="entry name" value="AAA_lid_3"/>
    <property type="match status" value="1"/>
</dbReference>
<dbReference type="GO" id="GO:0005524">
    <property type="term" value="F:ATP binding"/>
    <property type="evidence" value="ECO:0007669"/>
    <property type="project" value="UniProtKB-UniRule"/>
</dbReference>
<dbReference type="Gene3D" id="1.10.8.60">
    <property type="match status" value="1"/>
</dbReference>
<dbReference type="FunFam" id="1.20.58.760:FF:000001">
    <property type="entry name" value="ATP-dependent zinc metalloprotease FtsH"/>
    <property type="match status" value="1"/>
</dbReference>
<evidence type="ECO:0000256" key="10">
    <source>
        <dbReference type="ARBA" id="ARBA00022840"/>
    </source>
</evidence>
<dbReference type="SMART" id="SM00382">
    <property type="entry name" value="AAA"/>
    <property type="match status" value="1"/>
</dbReference>
<dbReference type="GO" id="GO:0051301">
    <property type="term" value="P:cell division"/>
    <property type="evidence" value="ECO:0007669"/>
    <property type="project" value="UniProtKB-KW"/>
</dbReference>
<evidence type="ECO:0000313" key="18">
    <source>
        <dbReference type="EMBL" id="QQP22424.1"/>
    </source>
</evidence>
<evidence type="ECO:0000256" key="15">
    <source>
        <dbReference type="HAMAP-Rule" id="MF_01458"/>
    </source>
</evidence>
<evidence type="ECO:0000256" key="5">
    <source>
        <dbReference type="ARBA" id="ARBA00022692"/>
    </source>
</evidence>
<evidence type="ECO:0000256" key="6">
    <source>
        <dbReference type="ARBA" id="ARBA00022723"/>
    </source>
</evidence>
<feature type="binding site" evidence="15">
    <location>
        <begin position="213"/>
        <end position="220"/>
    </location>
    <ligand>
        <name>ATP</name>
        <dbReference type="ChEBI" id="CHEBI:30616"/>
    </ligand>
</feature>
<keyword evidence="6 15" id="KW-0479">Metal-binding</keyword>
<dbReference type="GO" id="GO:0004222">
    <property type="term" value="F:metalloendopeptidase activity"/>
    <property type="evidence" value="ECO:0007669"/>
    <property type="project" value="InterPro"/>
</dbReference>
<dbReference type="PROSITE" id="PS00674">
    <property type="entry name" value="AAA"/>
    <property type="match status" value="1"/>
</dbReference>
<dbReference type="InterPro" id="IPR000642">
    <property type="entry name" value="Peptidase_M41"/>
</dbReference>
<dbReference type="GO" id="GO:0010304">
    <property type="term" value="P:PSII associated light-harvesting complex II catabolic process"/>
    <property type="evidence" value="ECO:0007669"/>
    <property type="project" value="UniProtKB-ARBA"/>
</dbReference>
<dbReference type="Pfam" id="PF06480">
    <property type="entry name" value="FtsH_ext"/>
    <property type="match status" value="1"/>
</dbReference>
<keyword evidence="4 15" id="KW-0645">Protease</keyword>
<dbReference type="PANTHER" id="PTHR23076:SF139">
    <property type="entry name" value="ATP-DEPENDENT ZINC METALLOPROTEASE FTSH 2, CHLOROPLASTIC"/>
    <property type="match status" value="1"/>
</dbReference>
<dbReference type="InterPro" id="IPR003959">
    <property type="entry name" value="ATPase_AAA_core"/>
</dbReference>
<geneLocation type="chloroplast" evidence="18"/>
<dbReference type="SUPFAM" id="SSF140990">
    <property type="entry name" value="FtsH protease domain-like"/>
    <property type="match status" value="1"/>
</dbReference>
<dbReference type="InterPro" id="IPR027417">
    <property type="entry name" value="P-loop_NTPase"/>
</dbReference>
<comment type="function">
    <text evidence="15">Acts as a processive, ATP-dependent zinc metallopeptidase.</text>
</comment>
<dbReference type="InterPro" id="IPR003960">
    <property type="entry name" value="ATPase_AAA_CS"/>
</dbReference>
<evidence type="ECO:0000259" key="17">
    <source>
        <dbReference type="SMART" id="SM00382"/>
    </source>
</evidence>
<keyword evidence="12 15" id="KW-0482">Metalloprotease</keyword>
<dbReference type="AlphaFoldDB" id="A0A7T8JK57"/>
<proteinExistence type="inferred from homology"/>
<dbReference type="GO" id="GO:0009535">
    <property type="term" value="C:chloroplast thylakoid membrane"/>
    <property type="evidence" value="ECO:0007669"/>
    <property type="project" value="UniProtKB-SubCell"/>
</dbReference>
<dbReference type="HAMAP" id="MF_01458">
    <property type="entry name" value="FtsH"/>
    <property type="match status" value="1"/>
</dbReference>
<feature type="active site" evidence="15">
    <location>
        <position position="435"/>
    </location>
</feature>
<dbReference type="Gene3D" id="3.40.50.300">
    <property type="entry name" value="P-loop containing nucleotide triphosphate hydrolases"/>
    <property type="match status" value="1"/>
</dbReference>
<evidence type="ECO:0000256" key="3">
    <source>
        <dbReference type="ARBA" id="ARBA00010550"/>
    </source>
</evidence>
<keyword evidence="14 15" id="KW-0472">Membrane</keyword>
<dbReference type="EMBL" id="MK798155">
    <property type="protein sequence ID" value="QQP22424.1"/>
    <property type="molecule type" value="Genomic_DNA"/>
</dbReference>
<dbReference type="FunFam" id="3.40.50.300:FF:000001">
    <property type="entry name" value="ATP-dependent zinc metalloprotease FtsH"/>
    <property type="match status" value="1"/>
</dbReference>
<keyword evidence="18" id="KW-0132">Cell division</keyword>
<sequence length="628" mass="68651">MKISWEKILLWSLPALVVIFVLYQGFVGTNNTEFNKNMASSRMTYGRFLEYVDMGWVKRIDLYDDGHTAIVEAIGPELGNRIQRIRVELPAVTPELIPKLRKANVDIDAHPVNENSPTWGILGNLIFPAILLGGVVFLFRRSGNMQGGPGQAMNFGKSKARFQMEAQTGITFADVAGVDEAKLEFEEVVSFLKRPERFTAVGAKIPKGVLLVGPPGTGKTLLAKAIAGESGVPFFSISGSEFVEMFVGVGASRVRDLFKKAKENSPCIVFIDEIDAVGRQRGTGIGGGNDEREQTLNQLLTEMDGFEGNTGVIIIAATNRVDVLDSALLRPGRFDRQVTVNVPDVKGRLAILNVHARNKKISKEVSLEIIARRTPGFSGADLANLLNESAILTARRRKDSITISEVDGSIDRVIAGMEGLALVDSKTKRLIAYHEVGHAIVGTLLKDHDLVQKVTLVPRGQAKGLTWFTPSEDQSLISRSQILARIMGALGGRAAEEVVFGYAEVTTGAGNDLQQVTSMARQMVTRYGMSNIGPLALESQGGDPFLGRSMGNSSAFSEDVASRIDMQIRSIIQHCHEETIQIIKDNRVVIDILVDILIERETIDGEEFRNIVSDYTTLPANEQYKAQL</sequence>
<dbReference type="Pfam" id="PF00004">
    <property type="entry name" value="AAA"/>
    <property type="match status" value="1"/>
</dbReference>
<dbReference type="EC" id="3.4.24.-" evidence="15"/>
<keyword evidence="8 15" id="KW-0378">Hydrolase</keyword>
<evidence type="ECO:0000256" key="9">
    <source>
        <dbReference type="ARBA" id="ARBA00022833"/>
    </source>
</evidence>
<evidence type="ECO:0000256" key="7">
    <source>
        <dbReference type="ARBA" id="ARBA00022741"/>
    </source>
</evidence>
<organism evidence="18">
    <name type="scientific">Baffinella frigidus</name>
    <dbReference type="NCBI Taxonomy" id="2571260"/>
    <lineage>
        <taxon>Eukaryota</taxon>
        <taxon>Cryptophyceae</taxon>
        <taxon>Cryptomonadales</taxon>
        <taxon>Baffinellaceae</taxon>
        <taxon>Baffinella</taxon>
    </lineage>
</organism>
<comment type="similarity">
    <text evidence="16">Belongs to the AAA ATPase family.</text>
</comment>
<evidence type="ECO:0000256" key="12">
    <source>
        <dbReference type="ARBA" id="ARBA00023049"/>
    </source>
</evidence>
<keyword evidence="18" id="KW-0150">Chloroplast</keyword>
<evidence type="ECO:0000256" key="8">
    <source>
        <dbReference type="ARBA" id="ARBA00022801"/>
    </source>
</evidence>
<evidence type="ECO:0000256" key="16">
    <source>
        <dbReference type="RuleBase" id="RU003651"/>
    </source>
</evidence>
<evidence type="ECO:0000256" key="13">
    <source>
        <dbReference type="ARBA" id="ARBA00023078"/>
    </source>
</evidence>
<accession>A0A7T8JK57</accession>
<dbReference type="GO" id="GO:0004176">
    <property type="term" value="F:ATP-dependent peptidase activity"/>
    <property type="evidence" value="ECO:0007669"/>
    <property type="project" value="InterPro"/>
</dbReference>
<dbReference type="PANTHER" id="PTHR23076">
    <property type="entry name" value="METALLOPROTEASE M41 FTSH"/>
    <property type="match status" value="1"/>
</dbReference>
<dbReference type="NCBIfam" id="TIGR01241">
    <property type="entry name" value="FtsH_fam"/>
    <property type="match status" value="1"/>
</dbReference>
<comment type="similarity">
    <text evidence="3">In the N-terminal section; belongs to the AAA ATPase family.</text>
</comment>